<dbReference type="GO" id="GO:0016114">
    <property type="term" value="P:terpenoid biosynthetic process"/>
    <property type="evidence" value="ECO:0007669"/>
    <property type="project" value="UniProtKB-UniPathway"/>
</dbReference>
<keyword evidence="7 10" id="KW-1133">Transmembrane helix</keyword>
<feature type="transmembrane region" description="Helical" evidence="10">
    <location>
        <begin position="261"/>
        <end position="278"/>
    </location>
</feature>
<dbReference type="InterPro" id="IPR030470">
    <property type="entry name" value="UbiA_prenylTrfase_CS"/>
</dbReference>
<dbReference type="EMBL" id="MVGC01000204">
    <property type="protein sequence ID" value="RJE21796.1"/>
    <property type="molecule type" value="Genomic_DNA"/>
</dbReference>
<dbReference type="CDD" id="cd13959">
    <property type="entry name" value="PT_UbiA_COQ2"/>
    <property type="match status" value="1"/>
</dbReference>
<comment type="subcellular location">
    <subcellularLocation>
        <location evidence="2">Membrane</location>
        <topology evidence="2">Multi-pass membrane protein</topology>
    </subcellularLocation>
</comment>
<comment type="pathway">
    <text evidence="3">Secondary metabolite biosynthesis; terpenoid biosynthesis.</text>
</comment>
<dbReference type="PANTHER" id="PTHR11048:SF39">
    <property type="entry name" value="POLYPRENYL TRANSFERASE AUSN"/>
    <property type="match status" value="1"/>
</dbReference>
<dbReference type="STRING" id="2070753.A0A3A2ZFM6"/>
<dbReference type="InterPro" id="IPR044878">
    <property type="entry name" value="UbiA_sf"/>
</dbReference>
<feature type="transmembrane region" description="Helical" evidence="10">
    <location>
        <begin position="213"/>
        <end position="234"/>
    </location>
</feature>
<accession>A0A3A2ZFM6</accession>
<dbReference type="Proteomes" id="UP000266188">
    <property type="component" value="Unassembled WGS sequence"/>
</dbReference>
<feature type="transmembrane region" description="Helical" evidence="10">
    <location>
        <begin position="117"/>
        <end position="137"/>
    </location>
</feature>
<reference evidence="12" key="1">
    <citation type="submission" date="2017-02" db="EMBL/GenBank/DDBJ databases">
        <authorList>
            <person name="Tafer H."/>
            <person name="Lopandic K."/>
        </authorList>
    </citation>
    <scope>NUCLEOTIDE SEQUENCE [LARGE SCALE GENOMIC DNA]</scope>
    <source>
        <strain evidence="12">CBS 366.77</strain>
    </source>
</reference>
<evidence type="ECO:0000256" key="2">
    <source>
        <dbReference type="ARBA" id="ARBA00004141"/>
    </source>
</evidence>
<evidence type="ECO:0000256" key="3">
    <source>
        <dbReference type="ARBA" id="ARBA00004721"/>
    </source>
</evidence>
<feature type="transmembrane region" description="Helical" evidence="10">
    <location>
        <begin position="143"/>
        <end position="163"/>
    </location>
</feature>
<evidence type="ECO:0000256" key="8">
    <source>
        <dbReference type="ARBA" id="ARBA00023136"/>
    </source>
</evidence>
<dbReference type="Pfam" id="PF01040">
    <property type="entry name" value="UbiA"/>
    <property type="match status" value="1"/>
</dbReference>
<feature type="region of interest" description="Disordered" evidence="9">
    <location>
        <begin position="1"/>
        <end position="20"/>
    </location>
</feature>
<organism evidence="11 12">
    <name type="scientific">Aspergillus sclerotialis</name>
    <dbReference type="NCBI Taxonomy" id="2070753"/>
    <lineage>
        <taxon>Eukaryota</taxon>
        <taxon>Fungi</taxon>
        <taxon>Dikarya</taxon>
        <taxon>Ascomycota</taxon>
        <taxon>Pezizomycotina</taxon>
        <taxon>Eurotiomycetes</taxon>
        <taxon>Eurotiomycetidae</taxon>
        <taxon>Eurotiales</taxon>
        <taxon>Aspergillaceae</taxon>
        <taxon>Aspergillus</taxon>
        <taxon>Aspergillus subgen. Polypaecilum</taxon>
    </lineage>
</organism>
<evidence type="ECO:0000256" key="1">
    <source>
        <dbReference type="ARBA" id="ARBA00001946"/>
    </source>
</evidence>
<evidence type="ECO:0000256" key="6">
    <source>
        <dbReference type="ARBA" id="ARBA00022692"/>
    </source>
</evidence>
<sequence length="340" mass="37342">MAPQSNPDKPPQPGFPSQYKPPEGGIFTILPTSWVPYAELMRLDRPAGYYAFYWHYIIGLSFAACIAVPPPTPSTLAILATYLAFWVLVLRGAVCTWNDNLDQSFDRKVTRTRFRPIARGAVSTIQAHVFTLFQLIVGTIILIPLPAECSVYAGIMTIILVIYPLGKRFTDFPQAILGLGFALPIFMCCAIFNSDPWLQNNAGSDPEIKSAHLTAALFLYFAGALWTMIFDTIYAHQDINDDKKVGIRSLSVFLGGRTKPVLSILATIQVALLVAVGFKCQFSTVYFMGGCTGAAAALFAMLRFVNLQNPTSCAWWFGSCSRLVGGSIAVGLLLEYILRL</sequence>
<dbReference type="Gene3D" id="1.10.357.140">
    <property type="entry name" value="UbiA prenyltransferase"/>
    <property type="match status" value="1"/>
</dbReference>
<dbReference type="PANTHER" id="PTHR11048">
    <property type="entry name" value="PRENYLTRANSFERASES"/>
    <property type="match status" value="1"/>
</dbReference>
<evidence type="ECO:0000256" key="4">
    <source>
        <dbReference type="ARBA" id="ARBA00005985"/>
    </source>
</evidence>
<proteinExistence type="inferred from homology"/>
<dbReference type="PROSITE" id="PS00943">
    <property type="entry name" value="UBIA"/>
    <property type="match status" value="1"/>
</dbReference>
<dbReference type="GO" id="GO:0005743">
    <property type="term" value="C:mitochondrial inner membrane"/>
    <property type="evidence" value="ECO:0007669"/>
    <property type="project" value="TreeGrafter"/>
</dbReference>
<comment type="caution">
    <text evidence="11">The sequence shown here is derived from an EMBL/GenBank/DDBJ whole genome shotgun (WGS) entry which is preliminary data.</text>
</comment>
<dbReference type="GO" id="GO:0006744">
    <property type="term" value="P:ubiquinone biosynthetic process"/>
    <property type="evidence" value="ECO:0007669"/>
    <property type="project" value="TreeGrafter"/>
</dbReference>
<feature type="transmembrane region" description="Helical" evidence="10">
    <location>
        <begin position="50"/>
        <end position="69"/>
    </location>
</feature>
<dbReference type="InterPro" id="IPR000537">
    <property type="entry name" value="UbiA_prenyltransferase"/>
</dbReference>
<dbReference type="FunFam" id="1.20.120.1780:FF:000001">
    <property type="entry name" value="4-hydroxybenzoate octaprenyltransferase"/>
    <property type="match status" value="1"/>
</dbReference>
<protein>
    <submittedName>
        <fullName evidence="11">UbiA prenyltransferase family</fullName>
    </submittedName>
</protein>
<comment type="cofactor">
    <cofactor evidence="1">
        <name>Mg(2+)</name>
        <dbReference type="ChEBI" id="CHEBI:18420"/>
    </cofactor>
</comment>
<evidence type="ECO:0000256" key="9">
    <source>
        <dbReference type="SAM" id="MobiDB-lite"/>
    </source>
</evidence>
<evidence type="ECO:0000256" key="7">
    <source>
        <dbReference type="ARBA" id="ARBA00022989"/>
    </source>
</evidence>
<evidence type="ECO:0000256" key="10">
    <source>
        <dbReference type="SAM" id="Phobius"/>
    </source>
</evidence>
<feature type="transmembrane region" description="Helical" evidence="10">
    <location>
        <begin position="175"/>
        <end position="193"/>
    </location>
</feature>
<dbReference type="InterPro" id="IPR039653">
    <property type="entry name" value="Prenyltransferase"/>
</dbReference>
<keyword evidence="5 11" id="KW-0808">Transferase</keyword>
<dbReference type="OrthoDB" id="18170at2759"/>
<keyword evidence="6 10" id="KW-0812">Transmembrane</keyword>
<keyword evidence="12" id="KW-1185">Reference proteome</keyword>
<gene>
    <name evidence="11" type="ORF">PHISCL_05852</name>
</gene>
<evidence type="ECO:0000313" key="11">
    <source>
        <dbReference type="EMBL" id="RJE21796.1"/>
    </source>
</evidence>
<feature type="transmembrane region" description="Helical" evidence="10">
    <location>
        <begin position="75"/>
        <end position="97"/>
    </location>
</feature>
<comment type="similarity">
    <text evidence="4">Belongs to the UbiA prenyltransferase family.</text>
</comment>
<dbReference type="Gene3D" id="1.20.120.1780">
    <property type="entry name" value="UbiA prenyltransferase"/>
    <property type="match status" value="1"/>
</dbReference>
<dbReference type="FunFam" id="1.10.357.140:FF:000008">
    <property type="entry name" value="4-hydroxybenzoate octaprenyltransferase"/>
    <property type="match status" value="1"/>
</dbReference>
<evidence type="ECO:0000313" key="12">
    <source>
        <dbReference type="Proteomes" id="UP000266188"/>
    </source>
</evidence>
<dbReference type="AlphaFoldDB" id="A0A3A2ZFM6"/>
<feature type="transmembrane region" description="Helical" evidence="10">
    <location>
        <begin position="284"/>
        <end position="302"/>
    </location>
</feature>
<evidence type="ECO:0000256" key="5">
    <source>
        <dbReference type="ARBA" id="ARBA00022679"/>
    </source>
</evidence>
<dbReference type="UniPathway" id="UPA00213"/>
<name>A0A3A2ZFM6_9EURO</name>
<dbReference type="GO" id="GO:0008412">
    <property type="term" value="F:4-hydroxybenzoate polyprenyltransferase activity"/>
    <property type="evidence" value="ECO:0007669"/>
    <property type="project" value="TreeGrafter"/>
</dbReference>
<keyword evidence="8 10" id="KW-0472">Membrane</keyword>
<feature type="transmembrane region" description="Helical" evidence="10">
    <location>
        <begin position="314"/>
        <end position="338"/>
    </location>
</feature>